<dbReference type="GO" id="GO:0005525">
    <property type="term" value="F:GTP binding"/>
    <property type="evidence" value="ECO:0007669"/>
    <property type="project" value="UniProtKB-KW"/>
</dbReference>
<dbReference type="KEGG" id="wna:KA717_06765"/>
<keyword evidence="2" id="KW-0547">Nucleotide-binding</keyword>
<evidence type="ECO:0000256" key="1">
    <source>
        <dbReference type="ARBA" id="ARBA00004370"/>
    </source>
</evidence>
<evidence type="ECO:0000256" key="5">
    <source>
        <dbReference type="ARBA" id="ARBA00023136"/>
    </source>
</evidence>
<keyword evidence="3" id="KW-0378">Hydrolase</keyword>
<dbReference type="EMBL" id="CP073041">
    <property type="protein sequence ID" value="UXE62463.1"/>
    <property type="molecule type" value="Genomic_DNA"/>
</dbReference>
<dbReference type="InterPro" id="IPR045063">
    <property type="entry name" value="Dynamin_N"/>
</dbReference>
<feature type="domain" description="Dynamin N-terminal" evidence="6">
    <location>
        <begin position="62"/>
        <end position="248"/>
    </location>
</feature>
<dbReference type="Gene3D" id="3.40.50.300">
    <property type="entry name" value="P-loop containing nucleotide triphosphate hydrolases"/>
    <property type="match status" value="1"/>
</dbReference>
<keyword evidence="5" id="KW-0472">Membrane</keyword>
<evidence type="ECO:0000256" key="3">
    <source>
        <dbReference type="ARBA" id="ARBA00022801"/>
    </source>
</evidence>
<keyword evidence="4" id="KW-0342">GTP-binding</keyword>
<evidence type="ECO:0000259" key="6">
    <source>
        <dbReference type="Pfam" id="PF00350"/>
    </source>
</evidence>
<comment type="subcellular location">
    <subcellularLocation>
        <location evidence="1">Membrane</location>
    </subcellularLocation>
</comment>
<gene>
    <name evidence="7" type="ORF">KA717_06765</name>
</gene>
<dbReference type="InterPro" id="IPR027417">
    <property type="entry name" value="P-loop_NTPase"/>
</dbReference>
<sequence length="826" mass="95279">MDIEQKLSNARTLLNELGNALTDLVNVAPDVFEDQSLNDKLQDFRRVYDEATERLANPSLRIAMIGTTSSGKSTIVNALIGRRIAPIEAGEMSGGVLRIRHSQDCCLKIEATDDAVWETGEWTDLSDEEIYNRIRAVMYHYHEARRKKDYLAPQIEVSLPILPACDKSLSGLPEGLNIEFVDLPGLKSVQDHKNLEIIQSLVGKAFSLVALDYLQVDEEHRQVLLQELNNVVKYWQGRLDSTIFILNRVDSRGSDDLPLDMRVETLQQEIQTLLSLAELPDIIPFNARLLYNAQCSWGHNSLENSSGILLESRREFLKALVKDSASKIEEQVTGKRDLRRWFDEIKYDLDDNLHVEDEKVRMIVNYALQWSGGQTLWDCIKKRIEESFAELVILPILVNVFNSYDSLSDSVNLLIQTRKITNLEEIKEKQEQLIKFRNEFPDLAEKVNKNFEQELKDYIKDLKSKNPTEINQAIQKAIEKKRKGFQEIFGAVNDIEADLNTNIIIQVRDAFKNKKGAYELEDKLQEVITPSLAKDVAREYDHVSRRISDFTSEKDGYLVKKIKIDDSKKIKELEHDEKYVRLLFHTIKDALTARAEFKLQAKQKDFITALDSLIQDQITRLKFFIPEEILESLDIEQAVMSDVRKKLNENLTTLPEKFFNFSEDIKGNTLTQREKTGTKAQKRSREVGSCLNKRTETYTEYVDQHDNIQYKQLLIPDIETMAKQWSSGIKNSEYGKGGLWDILFDWITNKLNYASNLFNESVNNILNLTEKCLDEQFKKLEEQQLELEKLAKFESCHSKANNIRQELAKIFNSNSINEGVIDNELF</sequence>
<dbReference type="AlphaFoldDB" id="A0A977KZ00"/>
<dbReference type="SUPFAM" id="SSF52540">
    <property type="entry name" value="P-loop containing nucleoside triphosphate hydrolases"/>
    <property type="match status" value="1"/>
</dbReference>
<name>A0A977KZ00_9CYAN</name>
<dbReference type="GO" id="GO:0016020">
    <property type="term" value="C:membrane"/>
    <property type="evidence" value="ECO:0007669"/>
    <property type="project" value="UniProtKB-SubCell"/>
</dbReference>
<evidence type="ECO:0000256" key="4">
    <source>
        <dbReference type="ARBA" id="ARBA00023134"/>
    </source>
</evidence>
<evidence type="ECO:0000313" key="7">
    <source>
        <dbReference type="EMBL" id="UXE62463.1"/>
    </source>
</evidence>
<accession>A0A977KZ00</accession>
<dbReference type="PANTHER" id="PTHR10465">
    <property type="entry name" value="TRANSMEMBRANE GTPASE FZO1"/>
    <property type="match status" value="1"/>
</dbReference>
<dbReference type="GO" id="GO:0008053">
    <property type="term" value="P:mitochondrial fusion"/>
    <property type="evidence" value="ECO:0007669"/>
    <property type="project" value="TreeGrafter"/>
</dbReference>
<evidence type="ECO:0000256" key="2">
    <source>
        <dbReference type="ARBA" id="ARBA00022741"/>
    </source>
</evidence>
<reference evidence="7" key="1">
    <citation type="submission" date="2021-04" db="EMBL/GenBank/DDBJ databases">
        <title>Genome sequence of Woronichinia naegeliana from Washington state freshwater lake bloom.</title>
        <authorList>
            <person name="Dreher T.W."/>
        </authorList>
    </citation>
    <scope>NUCLEOTIDE SEQUENCE</scope>
    <source>
        <strain evidence="7">WA131</strain>
    </source>
</reference>
<dbReference type="Pfam" id="PF00350">
    <property type="entry name" value="Dynamin_N"/>
    <property type="match status" value="1"/>
</dbReference>
<proteinExistence type="predicted"/>
<protein>
    <submittedName>
        <fullName evidence="7">Dynamin family protein</fullName>
    </submittedName>
</protein>
<dbReference type="GO" id="GO:0003924">
    <property type="term" value="F:GTPase activity"/>
    <property type="evidence" value="ECO:0007669"/>
    <property type="project" value="InterPro"/>
</dbReference>
<dbReference type="InterPro" id="IPR027094">
    <property type="entry name" value="Mitofusin_fam"/>
</dbReference>
<dbReference type="PANTHER" id="PTHR10465:SF0">
    <property type="entry name" value="SARCALUMENIN"/>
    <property type="match status" value="1"/>
</dbReference>
<organism evidence="7">
    <name type="scientific">Woronichinia naegeliana WA131</name>
    <dbReference type="NCBI Taxonomy" id="2824559"/>
    <lineage>
        <taxon>Bacteria</taxon>
        <taxon>Bacillati</taxon>
        <taxon>Cyanobacteriota</taxon>
        <taxon>Cyanophyceae</taxon>
        <taxon>Synechococcales</taxon>
        <taxon>Coelosphaeriaceae</taxon>
        <taxon>Woronichinia</taxon>
    </lineage>
</organism>
<dbReference type="Proteomes" id="UP001065613">
    <property type="component" value="Chromosome"/>
</dbReference>